<keyword evidence="2" id="KW-1185">Reference proteome</keyword>
<organism evidence="1 2">
    <name type="scientific">Paenibacillus ferrarius</name>
    <dbReference type="NCBI Taxonomy" id="1469647"/>
    <lineage>
        <taxon>Bacteria</taxon>
        <taxon>Bacillati</taxon>
        <taxon>Bacillota</taxon>
        <taxon>Bacilli</taxon>
        <taxon>Bacillales</taxon>
        <taxon>Paenibacillaceae</taxon>
        <taxon>Paenibacillus</taxon>
    </lineage>
</organism>
<reference evidence="2" key="1">
    <citation type="submission" date="2016-07" db="EMBL/GenBank/DDBJ databases">
        <authorList>
            <person name="Florea S."/>
            <person name="Webb J.S."/>
            <person name="Jaromczyk J."/>
            <person name="Schardl C.L."/>
        </authorList>
    </citation>
    <scope>NUCLEOTIDE SEQUENCE [LARGE SCALE GENOMIC DNA]</scope>
    <source>
        <strain evidence="2">CY1</strain>
    </source>
</reference>
<dbReference type="EMBL" id="MBTG01000029">
    <property type="protein sequence ID" value="OPH51911.1"/>
    <property type="molecule type" value="Genomic_DNA"/>
</dbReference>
<protein>
    <submittedName>
        <fullName evidence="1">Uncharacterized protein</fullName>
    </submittedName>
</protein>
<evidence type="ECO:0000313" key="2">
    <source>
        <dbReference type="Proteomes" id="UP000190626"/>
    </source>
</evidence>
<dbReference type="STRING" id="1469647.BC351_34430"/>
<accession>A0A1V4HDX1</accession>
<proteinExistence type="predicted"/>
<name>A0A1V4HDX1_9BACL</name>
<evidence type="ECO:0000313" key="1">
    <source>
        <dbReference type="EMBL" id="OPH51911.1"/>
    </source>
</evidence>
<sequence length="100" mass="11962">MIIIDLGIMPELTLPYIPKERMICLYTSDEEIERLYFFREDHKMIFDCIKAYSLNPEETIKHSNKSMVKFSKIIKKKLALTMVSKQLKEHLLWVLKNNLE</sequence>
<dbReference type="AlphaFoldDB" id="A0A1V4HDX1"/>
<comment type="caution">
    <text evidence="1">The sequence shown here is derived from an EMBL/GenBank/DDBJ whole genome shotgun (WGS) entry which is preliminary data.</text>
</comment>
<dbReference type="Proteomes" id="UP000190626">
    <property type="component" value="Unassembled WGS sequence"/>
</dbReference>
<gene>
    <name evidence="1" type="ORF">BC351_34430</name>
</gene>